<name>A0A0S3QSN1_THET7</name>
<evidence type="ECO:0000256" key="1">
    <source>
        <dbReference type="SAM" id="SignalP"/>
    </source>
</evidence>
<protein>
    <submittedName>
        <fullName evidence="2">Lipoprotein</fullName>
    </submittedName>
</protein>
<keyword evidence="3" id="KW-1185">Reference proteome</keyword>
<dbReference type="OrthoDB" id="5565515at2"/>
<evidence type="ECO:0000313" key="3">
    <source>
        <dbReference type="Proteomes" id="UP000063234"/>
    </source>
</evidence>
<keyword evidence="1" id="KW-0732">Signal</keyword>
<gene>
    <name evidence="2" type="ORF">TST_0510</name>
</gene>
<feature type="chain" id="PRO_5006616382" evidence="1">
    <location>
        <begin position="21"/>
        <end position="245"/>
    </location>
</feature>
<accession>A0A0S3QSN1</accession>
<keyword evidence="2" id="KW-0449">Lipoprotein</keyword>
<feature type="signal peptide" evidence="1">
    <location>
        <begin position="1"/>
        <end position="20"/>
    </location>
</feature>
<dbReference type="STRING" id="1298851.TST_0510"/>
<sequence length="245" mass="26199">MARKIFITILPLLWMTLACSTYKEQVQPVTIPEYQPQKVEILGAYITAEAYVNKDAAEKHFGFDIRGAGILPVQVVIHNKGKHTLIIDSSQTLLIDDKGQGWPLLNFDQVYSRIKDKVDIGETAKGAVKPSILGAAAGAIVGAAIAIVSNENVGEGAGKGAAVGAAAGALAGGAQGYTSAEEKIKEDLVNKTLRNSVIQPGELVYGFLFFPGNKNEAKSAKILRLALRFDKSKKLQIVEIPLTVE</sequence>
<dbReference type="Proteomes" id="UP000063234">
    <property type="component" value="Chromosome"/>
</dbReference>
<organism evidence="2 3">
    <name type="scientific">Thermosulfidibacter takaii (strain DSM 17441 / JCM 13301 / NBRC 103674 / ABI70S6)</name>
    <dbReference type="NCBI Taxonomy" id="1298851"/>
    <lineage>
        <taxon>Bacteria</taxon>
        <taxon>Pseudomonadati</taxon>
        <taxon>Thermosulfidibacterota</taxon>
        <taxon>Thermosulfidibacteria</taxon>
        <taxon>Thermosulfidibacterales</taxon>
        <taxon>Thermosulfidibacteraceae</taxon>
    </lineage>
</organism>
<dbReference type="AlphaFoldDB" id="A0A0S3QSN1"/>
<proteinExistence type="predicted"/>
<dbReference type="EMBL" id="AP013035">
    <property type="protein sequence ID" value="BAT71317.1"/>
    <property type="molecule type" value="Genomic_DNA"/>
</dbReference>
<evidence type="ECO:0000313" key="2">
    <source>
        <dbReference type="EMBL" id="BAT71317.1"/>
    </source>
</evidence>
<dbReference type="PROSITE" id="PS51257">
    <property type="entry name" value="PROKAR_LIPOPROTEIN"/>
    <property type="match status" value="1"/>
</dbReference>
<reference evidence="3" key="1">
    <citation type="journal article" date="2018" name="Science">
        <title>A primordial and reversible TCA cycle in a facultatively chemolithoautotrophic thermophile.</title>
        <authorList>
            <person name="Nunoura T."/>
            <person name="Chikaraishi Y."/>
            <person name="Izaki R."/>
            <person name="Suwa T."/>
            <person name="Sato T."/>
            <person name="Harada T."/>
            <person name="Mori K."/>
            <person name="Kato Y."/>
            <person name="Miyazaki M."/>
            <person name="Shimamura S."/>
            <person name="Yanagawa K."/>
            <person name="Shuto A."/>
            <person name="Ohkouchi N."/>
            <person name="Fujita N."/>
            <person name="Takaki Y."/>
            <person name="Atomi H."/>
            <person name="Takai K."/>
        </authorList>
    </citation>
    <scope>NUCLEOTIDE SEQUENCE [LARGE SCALE GENOMIC DNA]</scope>
    <source>
        <strain evidence="3">DSM 17441 / JCM 13301 / NBRC 103674 / ABI70S6</strain>
    </source>
</reference>
<dbReference type="RefSeq" id="WP_070098506.1">
    <property type="nucleotide sequence ID" value="NZ_AP013035.1"/>
</dbReference>
<dbReference type="KEGG" id="ttk:TST_0510"/>